<keyword evidence="6" id="KW-1133">Transmembrane helix</keyword>
<dbReference type="SMART" id="SM00304">
    <property type="entry name" value="HAMP"/>
    <property type="match status" value="1"/>
</dbReference>
<evidence type="ECO:0000256" key="6">
    <source>
        <dbReference type="SAM" id="Phobius"/>
    </source>
</evidence>
<keyword evidence="6" id="KW-0812">Transmembrane</keyword>
<dbReference type="Pfam" id="PF00015">
    <property type="entry name" value="MCPsignal"/>
    <property type="match status" value="1"/>
</dbReference>
<evidence type="ECO:0000256" key="5">
    <source>
        <dbReference type="SAM" id="Coils"/>
    </source>
</evidence>
<dbReference type="InterPro" id="IPR035965">
    <property type="entry name" value="PAS-like_dom_sf"/>
</dbReference>
<feature type="coiled-coil region" evidence="5">
    <location>
        <begin position="347"/>
        <end position="377"/>
    </location>
</feature>
<dbReference type="Gene3D" id="1.10.287.950">
    <property type="entry name" value="Methyl-accepting chemotaxis protein"/>
    <property type="match status" value="1"/>
</dbReference>
<dbReference type="CDD" id="cd06225">
    <property type="entry name" value="HAMP"/>
    <property type="match status" value="1"/>
</dbReference>
<evidence type="ECO:0000259" key="7">
    <source>
        <dbReference type="PROSITE" id="PS50111"/>
    </source>
</evidence>
<organism evidence="10 11">
    <name type="scientific">Pseudazoarcus pumilus</name>
    <dbReference type="NCBI Taxonomy" id="2067960"/>
    <lineage>
        <taxon>Bacteria</taxon>
        <taxon>Pseudomonadati</taxon>
        <taxon>Pseudomonadota</taxon>
        <taxon>Betaproteobacteria</taxon>
        <taxon>Rhodocyclales</taxon>
        <taxon>Zoogloeaceae</taxon>
        <taxon>Pseudazoarcus</taxon>
    </lineage>
</organism>
<dbReference type="PROSITE" id="PS50112">
    <property type="entry name" value="PAS"/>
    <property type="match status" value="1"/>
</dbReference>
<evidence type="ECO:0000256" key="1">
    <source>
        <dbReference type="ARBA" id="ARBA00004370"/>
    </source>
</evidence>
<dbReference type="NCBIfam" id="TIGR00229">
    <property type="entry name" value="sensory_box"/>
    <property type="match status" value="1"/>
</dbReference>
<dbReference type="Pfam" id="PF08447">
    <property type="entry name" value="PAS_3"/>
    <property type="match status" value="1"/>
</dbReference>
<dbReference type="SMART" id="SM00283">
    <property type="entry name" value="MA"/>
    <property type="match status" value="1"/>
</dbReference>
<dbReference type="SUPFAM" id="SSF58104">
    <property type="entry name" value="Methyl-accepting chemotaxis protein (MCP) signaling domain"/>
    <property type="match status" value="1"/>
</dbReference>
<feature type="domain" description="Methyl-accepting transducer" evidence="7">
    <location>
        <begin position="279"/>
        <end position="515"/>
    </location>
</feature>
<evidence type="ECO:0000313" key="11">
    <source>
        <dbReference type="Proteomes" id="UP000242205"/>
    </source>
</evidence>
<feature type="domain" description="HAMP" evidence="9">
    <location>
        <begin position="224"/>
        <end position="274"/>
    </location>
</feature>
<dbReference type="PANTHER" id="PTHR32089:SF74">
    <property type="entry name" value="METHYL-ACCEPTING CHEMOTAXIS PROTEIN AER"/>
    <property type="match status" value="1"/>
</dbReference>
<keyword evidence="6" id="KW-0472">Membrane</keyword>
<proteinExistence type="inferred from homology"/>
<feature type="domain" description="PAS" evidence="8">
    <location>
        <begin position="25"/>
        <end position="50"/>
    </location>
</feature>
<dbReference type="GO" id="GO:0016020">
    <property type="term" value="C:membrane"/>
    <property type="evidence" value="ECO:0007669"/>
    <property type="project" value="UniProtKB-SubCell"/>
</dbReference>
<comment type="similarity">
    <text evidence="3">Belongs to the methyl-accepting chemotaxis (MCP) protein family.</text>
</comment>
<evidence type="ECO:0000259" key="9">
    <source>
        <dbReference type="PROSITE" id="PS50885"/>
    </source>
</evidence>
<evidence type="ECO:0000256" key="3">
    <source>
        <dbReference type="ARBA" id="ARBA00029447"/>
    </source>
</evidence>
<evidence type="ECO:0000259" key="8">
    <source>
        <dbReference type="PROSITE" id="PS50112"/>
    </source>
</evidence>
<feature type="transmembrane region" description="Helical" evidence="6">
    <location>
        <begin position="158"/>
        <end position="179"/>
    </location>
</feature>
<protein>
    <submittedName>
        <fullName evidence="10">PAS domain S-box protein</fullName>
    </submittedName>
</protein>
<dbReference type="PANTHER" id="PTHR32089">
    <property type="entry name" value="METHYL-ACCEPTING CHEMOTAXIS PROTEIN MCPB"/>
    <property type="match status" value="1"/>
</dbReference>
<dbReference type="GO" id="GO:0004888">
    <property type="term" value="F:transmembrane signaling receptor activity"/>
    <property type="evidence" value="ECO:0007669"/>
    <property type="project" value="InterPro"/>
</dbReference>
<gene>
    <name evidence="10" type="ORF">C0099_10590</name>
</gene>
<dbReference type="PRINTS" id="PR00260">
    <property type="entry name" value="CHEMTRNSDUCR"/>
</dbReference>
<reference evidence="10 11" key="1">
    <citation type="submission" date="2018-01" db="EMBL/GenBank/DDBJ databases">
        <authorList>
            <person name="Fu G.-Y."/>
        </authorList>
    </citation>
    <scope>NUCLEOTIDE SEQUENCE [LARGE SCALE GENOMIC DNA]</scope>
    <source>
        <strain evidence="10 11">SY39</strain>
    </source>
</reference>
<dbReference type="PROSITE" id="PS50111">
    <property type="entry name" value="CHEMOTAXIS_TRANSDUC_2"/>
    <property type="match status" value="1"/>
</dbReference>
<dbReference type="FunFam" id="1.10.287.950:FF:000001">
    <property type="entry name" value="Methyl-accepting chemotaxis sensory transducer"/>
    <property type="match status" value="1"/>
</dbReference>
<dbReference type="OrthoDB" id="9806477at2"/>
<dbReference type="GO" id="GO:0007165">
    <property type="term" value="P:signal transduction"/>
    <property type="evidence" value="ECO:0007669"/>
    <property type="project" value="UniProtKB-KW"/>
</dbReference>
<feature type="transmembrane region" description="Helical" evidence="6">
    <location>
        <begin position="199"/>
        <end position="220"/>
    </location>
</feature>
<dbReference type="InterPro" id="IPR004090">
    <property type="entry name" value="Chemotax_Me-accpt_rcpt"/>
</dbReference>
<evidence type="ECO:0000313" key="10">
    <source>
        <dbReference type="EMBL" id="AUN95335.1"/>
    </source>
</evidence>
<accession>A0A2I6S7V5</accession>
<dbReference type="GO" id="GO:0006935">
    <property type="term" value="P:chemotaxis"/>
    <property type="evidence" value="ECO:0007669"/>
    <property type="project" value="InterPro"/>
</dbReference>
<dbReference type="RefSeq" id="WP_102247384.1">
    <property type="nucleotide sequence ID" value="NZ_CP025682.1"/>
</dbReference>
<comment type="subcellular location">
    <subcellularLocation>
        <location evidence="1">Membrane</location>
    </subcellularLocation>
</comment>
<dbReference type="InterPro" id="IPR000014">
    <property type="entry name" value="PAS"/>
</dbReference>
<dbReference type="EMBL" id="CP025682">
    <property type="protein sequence ID" value="AUN95335.1"/>
    <property type="molecule type" value="Genomic_DNA"/>
</dbReference>
<dbReference type="InterPro" id="IPR003660">
    <property type="entry name" value="HAMP_dom"/>
</dbReference>
<dbReference type="InterPro" id="IPR004089">
    <property type="entry name" value="MCPsignal_dom"/>
</dbReference>
<name>A0A2I6S7V5_9RHOO</name>
<sequence length="551" mass="58966">MRNNQPVTNVETPVPEGRFIYSRTDLTGTIVAANDLFVELSGFSREELLGAPHNLVRHPDMPTAAFADLWGALKAGNPWAGYVKNRRKDGGFYWVHAFASPVRENGKITGYESVRRTVSADLKPKLESAYRKVREGRTLTVERGRVVRKGLTGRIGGLSLRIKLQAALAAVAILLLGLFLEGIEGMGGFAQFLHATEGWALLATFVAALMILGYVSLGLVPTAMRDLRTLRDTMNHTQHDGDLRRVVPCMRRDEIGEISDAYNAMMANLQAILINVQGAARETQTQSGALSLTIDGISQSTGATSEAAASTAAAVEQVTVAINEVANNVKDTAESARKSAHDAHEGIQTAERAAAQIRELAANVRDTTQTMEQLSHSSQEIGKIVAVISEIAAQTNLLALNAAIEAARAGESGRGFAVVADEVRKLAERTSQSTTEITGIIEALAEETRTAVTAVERGEEQVEVSVESVLSTARALAEIKTSAEQTLQLIDGIELATREQSSAANEIAHNVEQIAQRSEDSAEAVMHVAQSSGTLADVATGLNETLARVKV</sequence>
<dbReference type="KEGG" id="atw:C0099_10590"/>
<dbReference type="CDD" id="cd11386">
    <property type="entry name" value="MCP_signal"/>
    <property type="match status" value="1"/>
</dbReference>
<evidence type="ECO:0000256" key="2">
    <source>
        <dbReference type="ARBA" id="ARBA00023224"/>
    </source>
</evidence>
<dbReference type="InterPro" id="IPR013655">
    <property type="entry name" value="PAS_fold_3"/>
</dbReference>
<dbReference type="Gene3D" id="3.30.450.20">
    <property type="entry name" value="PAS domain"/>
    <property type="match status" value="1"/>
</dbReference>
<dbReference type="PROSITE" id="PS50885">
    <property type="entry name" value="HAMP"/>
    <property type="match status" value="1"/>
</dbReference>
<keyword evidence="5" id="KW-0175">Coiled coil</keyword>
<dbReference type="AlphaFoldDB" id="A0A2I6S7V5"/>
<dbReference type="CDD" id="cd00130">
    <property type="entry name" value="PAS"/>
    <property type="match status" value="1"/>
</dbReference>
<keyword evidence="11" id="KW-1185">Reference proteome</keyword>
<dbReference type="SUPFAM" id="SSF55785">
    <property type="entry name" value="PYP-like sensor domain (PAS domain)"/>
    <property type="match status" value="1"/>
</dbReference>
<evidence type="ECO:0000256" key="4">
    <source>
        <dbReference type="PROSITE-ProRule" id="PRU00284"/>
    </source>
</evidence>
<keyword evidence="2 4" id="KW-0807">Transducer</keyword>
<dbReference type="Pfam" id="PF00672">
    <property type="entry name" value="HAMP"/>
    <property type="match status" value="1"/>
</dbReference>
<dbReference type="Proteomes" id="UP000242205">
    <property type="component" value="Chromosome"/>
</dbReference>